<organism evidence="15 16">
    <name type="scientific">Candidatus Butyricicoccus avistercoris</name>
    <dbReference type="NCBI Taxonomy" id="2838518"/>
    <lineage>
        <taxon>Bacteria</taxon>
        <taxon>Bacillati</taxon>
        <taxon>Bacillota</taxon>
        <taxon>Clostridia</taxon>
        <taxon>Eubacteriales</taxon>
        <taxon>Butyricicoccaceae</taxon>
        <taxon>Butyricicoccus</taxon>
    </lineage>
</organism>
<comment type="function">
    <text evidence="10">Catalyzes the reversible epimerization of D-ribulose 5-phosphate to D-xylulose 5-phosphate.</text>
</comment>
<dbReference type="AlphaFoldDB" id="A0A9D1PK22"/>
<dbReference type="FunFam" id="3.20.20.70:FF:000004">
    <property type="entry name" value="Ribulose-phosphate 3-epimerase"/>
    <property type="match status" value="1"/>
</dbReference>
<feature type="binding site" evidence="10 14">
    <location>
        <position position="66"/>
    </location>
    <ligand>
        <name>substrate</name>
    </ligand>
</feature>
<keyword evidence="8 10" id="KW-0479">Metal-binding</keyword>
<evidence type="ECO:0000256" key="13">
    <source>
        <dbReference type="PIRSR" id="PIRSR001461-2"/>
    </source>
</evidence>
<dbReference type="PROSITE" id="PS01085">
    <property type="entry name" value="RIBUL_P_3_EPIMER_1"/>
    <property type="match status" value="1"/>
</dbReference>
<dbReference type="EC" id="5.1.3.1" evidence="7 10"/>
<feature type="binding site" evidence="10">
    <location>
        <begin position="175"/>
        <end position="177"/>
    </location>
    <ligand>
        <name>substrate</name>
    </ligand>
</feature>
<evidence type="ECO:0000256" key="8">
    <source>
        <dbReference type="ARBA" id="ARBA00022723"/>
    </source>
</evidence>
<evidence type="ECO:0000256" key="7">
    <source>
        <dbReference type="ARBA" id="ARBA00013188"/>
    </source>
</evidence>
<protein>
    <recommendedName>
        <fullName evidence="7 10">Ribulose-phosphate 3-epimerase</fullName>
        <ecNumber evidence="7 10">5.1.3.1</ecNumber>
    </recommendedName>
</protein>
<dbReference type="GO" id="GO:0006098">
    <property type="term" value="P:pentose-phosphate shunt"/>
    <property type="evidence" value="ECO:0007669"/>
    <property type="project" value="UniProtKB-UniRule"/>
</dbReference>
<evidence type="ECO:0000256" key="1">
    <source>
        <dbReference type="ARBA" id="ARBA00001782"/>
    </source>
</evidence>
<feature type="active site" description="Proton acceptor" evidence="10 12">
    <location>
        <position position="35"/>
    </location>
</feature>
<comment type="cofactor">
    <cofactor evidence="5">
        <name>Fe(2+)</name>
        <dbReference type="ChEBI" id="CHEBI:29033"/>
    </cofactor>
</comment>
<evidence type="ECO:0000256" key="9">
    <source>
        <dbReference type="ARBA" id="ARBA00023235"/>
    </source>
</evidence>
<feature type="binding site" evidence="10 13">
    <location>
        <position position="33"/>
    </location>
    <ligand>
        <name>a divalent metal cation</name>
        <dbReference type="ChEBI" id="CHEBI:60240"/>
    </ligand>
</feature>
<feature type="binding site" evidence="10 13">
    <location>
        <position position="175"/>
    </location>
    <ligand>
        <name>a divalent metal cation</name>
        <dbReference type="ChEBI" id="CHEBI:60240"/>
    </ligand>
</feature>
<feature type="binding site" evidence="14">
    <location>
        <position position="177"/>
    </location>
    <ligand>
        <name>substrate</name>
    </ligand>
</feature>
<dbReference type="SUPFAM" id="SSF51366">
    <property type="entry name" value="Ribulose-phoshate binding barrel"/>
    <property type="match status" value="1"/>
</dbReference>
<keyword evidence="13" id="KW-0862">Zinc</keyword>
<comment type="cofactor">
    <cofactor evidence="3">
        <name>Co(2+)</name>
        <dbReference type="ChEBI" id="CHEBI:48828"/>
    </cofactor>
</comment>
<comment type="cofactor">
    <cofactor evidence="10 13">
        <name>a divalent metal cation</name>
        <dbReference type="ChEBI" id="CHEBI:60240"/>
    </cofactor>
    <text evidence="10 13">Binds 1 divalent metal cation per subunit.</text>
</comment>
<reference evidence="15" key="2">
    <citation type="submission" date="2021-04" db="EMBL/GenBank/DDBJ databases">
        <authorList>
            <person name="Gilroy R."/>
        </authorList>
    </citation>
    <scope>NUCLEOTIDE SEQUENCE</scope>
    <source>
        <strain evidence="15">CHK193-4272</strain>
    </source>
</reference>
<name>A0A9D1PK22_9FIRM</name>
<dbReference type="CDD" id="cd00429">
    <property type="entry name" value="RPE"/>
    <property type="match status" value="1"/>
</dbReference>
<comment type="cofactor">
    <cofactor evidence="2">
        <name>Mn(2+)</name>
        <dbReference type="ChEBI" id="CHEBI:29035"/>
    </cofactor>
</comment>
<comment type="cofactor">
    <cofactor evidence="4">
        <name>Zn(2+)</name>
        <dbReference type="ChEBI" id="CHEBI:29105"/>
    </cofactor>
</comment>
<dbReference type="EMBL" id="DXIE01000049">
    <property type="protein sequence ID" value="HIV62888.1"/>
    <property type="molecule type" value="Genomic_DNA"/>
</dbReference>
<sequence length="227" mass="24721">MKIKLCPSILSADFANLARDVKLATDAGAEYIHVDVMDGHFVPNISLGAPVLKSLRAATNAVLDVHLMISNPDQYIDDFIKAGADILTVHYEANGDTLEQIKRIKNACIKAACVIKPKTPVEVLLPLLPYCDMVLLMTVEPGFGGQGFIPESIDRIKYVRKVINENNYNCELEIDGGAKINNTADIVAAGADVIVAGSAVFEGDIQKNVKAFYEVFEKGIEKADWIK</sequence>
<feature type="binding site" evidence="10 14">
    <location>
        <begin position="142"/>
        <end position="145"/>
    </location>
    <ligand>
        <name>substrate</name>
    </ligand>
</feature>
<accession>A0A9D1PK22</accession>
<dbReference type="PANTHER" id="PTHR11749">
    <property type="entry name" value="RIBULOSE-5-PHOSPHATE-3-EPIMERASE"/>
    <property type="match status" value="1"/>
</dbReference>
<feature type="active site" description="Proton donor" evidence="10 12">
    <location>
        <position position="175"/>
    </location>
</feature>
<dbReference type="Pfam" id="PF00834">
    <property type="entry name" value="Ribul_P_3_epim"/>
    <property type="match status" value="1"/>
</dbReference>
<evidence type="ECO:0000313" key="16">
    <source>
        <dbReference type="Proteomes" id="UP000886808"/>
    </source>
</evidence>
<gene>
    <name evidence="10 15" type="primary">rpe</name>
    <name evidence="15" type="ORF">H9746_08640</name>
</gene>
<keyword evidence="10 11" id="KW-0119">Carbohydrate metabolism</keyword>
<feature type="binding site" evidence="10 13">
    <location>
        <position position="35"/>
    </location>
    <ligand>
        <name>a divalent metal cation</name>
        <dbReference type="ChEBI" id="CHEBI:60240"/>
    </ligand>
</feature>
<evidence type="ECO:0000256" key="2">
    <source>
        <dbReference type="ARBA" id="ARBA00001936"/>
    </source>
</evidence>
<dbReference type="GO" id="GO:0019323">
    <property type="term" value="P:pentose catabolic process"/>
    <property type="evidence" value="ECO:0007669"/>
    <property type="project" value="UniProtKB-UniRule"/>
</dbReference>
<keyword evidence="13" id="KW-0170">Cobalt</keyword>
<comment type="pathway">
    <text evidence="10">Carbohydrate degradation.</text>
</comment>
<dbReference type="GO" id="GO:0046872">
    <property type="term" value="F:metal ion binding"/>
    <property type="evidence" value="ECO:0007669"/>
    <property type="project" value="UniProtKB-UniRule"/>
</dbReference>
<evidence type="ECO:0000313" key="15">
    <source>
        <dbReference type="EMBL" id="HIV62888.1"/>
    </source>
</evidence>
<dbReference type="InterPro" id="IPR026019">
    <property type="entry name" value="Ribul_P_3_epim"/>
</dbReference>
<dbReference type="InterPro" id="IPR013785">
    <property type="entry name" value="Aldolase_TIM"/>
</dbReference>
<evidence type="ECO:0000256" key="12">
    <source>
        <dbReference type="PIRSR" id="PIRSR001461-1"/>
    </source>
</evidence>
<proteinExistence type="inferred from homology"/>
<evidence type="ECO:0000256" key="3">
    <source>
        <dbReference type="ARBA" id="ARBA00001941"/>
    </source>
</evidence>
<dbReference type="HAMAP" id="MF_02227">
    <property type="entry name" value="RPE"/>
    <property type="match status" value="1"/>
</dbReference>
<dbReference type="NCBIfam" id="NF004076">
    <property type="entry name" value="PRK05581.1-4"/>
    <property type="match status" value="1"/>
</dbReference>
<dbReference type="GO" id="GO:0005737">
    <property type="term" value="C:cytoplasm"/>
    <property type="evidence" value="ECO:0007669"/>
    <property type="project" value="UniProtKB-ARBA"/>
</dbReference>
<evidence type="ECO:0000256" key="11">
    <source>
        <dbReference type="PIRNR" id="PIRNR001461"/>
    </source>
</evidence>
<evidence type="ECO:0000256" key="6">
    <source>
        <dbReference type="ARBA" id="ARBA00009541"/>
    </source>
</evidence>
<dbReference type="Proteomes" id="UP000886808">
    <property type="component" value="Unassembled WGS sequence"/>
</dbReference>
<dbReference type="NCBIfam" id="TIGR01163">
    <property type="entry name" value="rpe"/>
    <property type="match status" value="1"/>
</dbReference>
<dbReference type="PROSITE" id="PS01086">
    <property type="entry name" value="RIBUL_P_3_EPIMER_2"/>
    <property type="match status" value="1"/>
</dbReference>
<dbReference type="InterPro" id="IPR011060">
    <property type="entry name" value="RibuloseP-bd_barrel"/>
</dbReference>
<dbReference type="InterPro" id="IPR000056">
    <property type="entry name" value="Ribul_P_3_epim-like"/>
</dbReference>
<keyword evidence="9 10" id="KW-0413">Isomerase</keyword>
<feature type="binding site" evidence="10 14">
    <location>
        <begin position="197"/>
        <end position="198"/>
    </location>
    <ligand>
        <name>substrate</name>
    </ligand>
</feature>
<dbReference type="Gene3D" id="3.20.20.70">
    <property type="entry name" value="Aldolase class I"/>
    <property type="match status" value="1"/>
</dbReference>
<dbReference type="GO" id="GO:0004750">
    <property type="term" value="F:D-ribulose-phosphate 3-epimerase activity"/>
    <property type="evidence" value="ECO:0007669"/>
    <property type="project" value="UniProtKB-UniRule"/>
</dbReference>
<dbReference type="PIRSF" id="PIRSF001461">
    <property type="entry name" value="RPE"/>
    <property type="match status" value="1"/>
</dbReference>
<feature type="binding site" evidence="10 13">
    <location>
        <position position="66"/>
    </location>
    <ligand>
        <name>a divalent metal cation</name>
        <dbReference type="ChEBI" id="CHEBI:60240"/>
    </ligand>
</feature>
<comment type="similarity">
    <text evidence="6 10 11">Belongs to the ribulose-phosphate 3-epimerase family.</text>
</comment>
<comment type="catalytic activity">
    <reaction evidence="1 10 11">
        <text>D-ribulose 5-phosphate = D-xylulose 5-phosphate</text>
        <dbReference type="Rhea" id="RHEA:13677"/>
        <dbReference type="ChEBI" id="CHEBI:57737"/>
        <dbReference type="ChEBI" id="CHEBI:58121"/>
        <dbReference type="EC" id="5.1.3.1"/>
    </reaction>
</comment>
<feature type="binding site" evidence="10 14">
    <location>
        <position position="8"/>
    </location>
    <ligand>
        <name>substrate</name>
    </ligand>
</feature>
<reference evidence="15" key="1">
    <citation type="journal article" date="2021" name="PeerJ">
        <title>Extensive microbial diversity within the chicken gut microbiome revealed by metagenomics and culture.</title>
        <authorList>
            <person name="Gilroy R."/>
            <person name="Ravi A."/>
            <person name="Getino M."/>
            <person name="Pursley I."/>
            <person name="Horton D.L."/>
            <person name="Alikhan N.F."/>
            <person name="Baker D."/>
            <person name="Gharbi K."/>
            <person name="Hall N."/>
            <person name="Watson M."/>
            <person name="Adriaenssens E.M."/>
            <person name="Foster-Nyarko E."/>
            <person name="Jarju S."/>
            <person name="Secka A."/>
            <person name="Antonio M."/>
            <person name="Oren A."/>
            <person name="Chaudhuri R.R."/>
            <person name="La Ragione R."/>
            <person name="Hildebrand F."/>
            <person name="Pallen M.J."/>
        </authorList>
    </citation>
    <scope>NUCLEOTIDE SEQUENCE</scope>
    <source>
        <strain evidence="15">CHK193-4272</strain>
    </source>
</reference>
<evidence type="ECO:0000256" key="5">
    <source>
        <dbReference type="ARBA" id="ARBA00001954"/>
    </source>
</evidence>
<evidence type="ECO:0000256" key="10">
    <source>
        <dbReference type="HAMAP-Rule" id="MF_02227"/>
    </source>
</evidence>
<keyword evidence="13" id="KW-0464">Manganese</keyword>
<comment type="caution">
    <text evidence="15">The sequence shown here is derived from an EMBL/GenBank/DDBJ whole genome shotgun (WGS) entry which is preliminary data.</text>
</comment>
<evidence type="ECO:0000256" key="14">
    <source>
        <dbReference type="PIRSR" id="PIRSR001461-3"/>
    </source>
</evidence>
<evidence type="ECO:0000256" key="4">
    <source>
        <dbReference type="ARBA" id="ARBA00001947"/>
    </source>
</evidence>